<dbReference type="PANTHER" id="PTHR11941:SF54">
    <property type="entry name" value="ENOYL-COA HYDRATASE, MITOCHONDRIAL"/>
    <property type="match status" value="1"/>
</dbReference>
<dbReference type="RefSeq" id="WP_160747259.1">
    <property type="nucleotide sequence ID" value="NZ_WTYK01000007.1"/>
</dbReference>
<comment type="caution">
    <text evidence="1">The sequence shown here is derived from an EMBL/GenBank/DDBJ whole genome shotgun (WGS) entry which is preliminary data.</text>
</comment>
<name>A0A6I4UYS1_9SPHN</name>
<dbReference type="InterPro" id="IPR001753">
    <property type="entry name" value="Enoyl-CoA_hydra/iso"/>
</dbReference>
<proteinExistence type="predicted"/>
<evidence type="ECO:0000313" key="2">
    <source>
        <dbReference type="Proteomes" id="UP000469159"/>
    </source>
</evidence>
<accession>A0A6I4UYS1</accession>
<dbReference type="Gene3D" id="3.90.226.10">
    <property type="entry name" value="2-enoyl-CoA Hydratase, Chain A, domain 1"/>
    <property type="match status" value="1"/>
</dbReference>
<dbReference type="GO" id="GO:0006635">
    <property type="term" value="P:fatty acid beta-oxidation"/>
    <property type="evidence" value="ECO:0007669"/>
    <property type="project" value="TreeGrafter"/>
</dbReference>
<dbReference type="EMBL" id="WTYK01000007">
    <property type="protein sequence ID" value="MXP42397.1"/>
    <property type="molecule type" value="Genomic_DNA"/>
</dbReference>
<dbReference type="Proteomes" id="UP000469159">
    <property type="component" value="Unassembled WGS sequence"/>
</dbReference>
<dbReference type="OrthoDB" id="9802362at2"/>
<dbReference type="PANTHER" id="PTHR11941">
    <property type="entry name" value="ENOYL-COA HYDRATASE-RELATED"/>
    <property type="match status" value="1"/>
</dbReference>
<keyword evidence="2" id="KW-1185">Reference proteome</keyword>
<evidence type="ECO:0000313" key="1">
    <source>
        <dbReference type="EMBL" id="MXP42397.1"/>
    </source>
</evidence>
<reference evidence="1 2" key="1">
    <citation type="submission" date="2019-12" db="EMBL/GenBank/DDBJ databases">
        <title>Genomic-based taxomic classification of the family Erythrobacteraceae.</title>
        <authorList>
            <person name="Xu L."/>
        </authorList>
    </citation>
    <scope>NUCLEOTIDE SEQUENCE [LARGE SCALE GENOMIC DNA]</scope>
    <source>
        <strain evidence="1 2">MCCC 1K02066</strain>
    </source>
</reference>
<dbReference type="GO" id="GO:0003824">
    <property type="term" value="F:catalytic activity"/>
    <property type="evidence" value="ECO:0007669"/>
    <property type="project" value="UniProtKB-ARBA"/>
</dbReference>
<dbReference type="Gene3D" id="6.20.390.30">
    <property type="match status" value="1"/>
</dbReference>
<dbReference type="CDD" id="cd06558">
    <property type="entry name" value="crotonase-like"/>
    <property type="match status" value="1"/>
</dbReference>
<dbReference type="AlphaFoldDB" id="A0A6I4UYS1"/>
<organism evidence="1 2">
    <name type="scientific">Croceibacterium soli</name>
    <dbReference type="NCBI Taxonomy" id="1739690"/>
    <lineage>
        <taxon>Bacteria</taxon>
        <taxon>Pseudomonadati</taxon>
        <taxon>Pseudomonadota</taxon>
        <taxon>Alphaproteobacteria</taxon>
        <taxon>Sphingomonadales</taxon>
        <taxon>Erythrobacteraceae</taxon>
        <taxon>Croceibacterium</taxon>
    </lineage>
</organism>
<dbReference type="NCBIfam" id="NF006452">
    <property type="entry name" value="PRK08788.1"/>
    <property type="match status" value="1"/>
</dbReference>
<protein>
    <submittedName>
        <fullName evidence="1">Enoyl-CoA hydratase</fullName>
    </submittedName>
</protein>
<dbReference type="InterPro" id="IPR029045">
    <property type="entry name" value="ClpP/crotonase-like_dom_sf"/>
</dbReference>
<dbReference type="SUPFAM" id="SSF52096">
    <property type="entry name" value="ClpP/crotonase"/>
    <property type="match status" value="1"/>
</dbReference>
<dbReference type="Pfam" id="PF00378">
    <property type="entry name" value="ECH_1"/>
    <property type="match status" value="1"/>
</dbReference>
<sequence length="319" mass="35183">MDRLAGHIDNTDSRASGANDSAFAFGEGEEHLLQESALHSAIDPGLFELDELEVLYEAHTAALWTYMTPVGRPSFTPPMLRDFESWQRLIAGSFGPDKVPLRYLVLGSRAPGVFCFGGDLQLFHKLIETGNRQGLAQYGFRCVEILYRNMHSLDLPMLTIGLVEGAALGGGFEALLSFDFLIAERGATFGLPEVLFGLFPGMGAHALLSRKLGSAMANRLILSNETYTAEQMYELGIVHQLVEPGEGLKACREFIKRSERRHLGLVNSRKAMKRTRAVELSELKDIVELWADAALQLSAQDLKVMSRLTRAQERLAASA</sequence>
<gene>
    <name evidence="1" type="ORF">GRI75_12175</name>
</gene>